<dbReference type="Pfam" id="PF04969">
    <property type="entry name" value="CS"/>
    <property type="match status" value="1"/>
</dbReference>
<dbReference type="Pfam" id="PF04968">
    <property type="entry name" value="CHORD"/>
    <property type="match status" value="2"/>
</dbReference>
<name>A0AAV2H8U3_LYMST</name>
<dbReference type="InterPro" id="IPR008978">
    <property type="entry name" value="HSP20-like_chaperone"/>
</dbReference>
<evidence type="ECO:0000256" key="3">
    <source>
        <dbReference type="ARBA" id="ARBA00022833"/>
    </source>
</evidence>
<evidence type="ECO:0000256" key="1">
    <source>
        <dbReference type="ARBA" id="ARBA00022723"/>
    </source>
</evidence>
<dbReference type="EMBL" id="CAXITT010000040">
    <property type="protein sequence ID" value="CAL1528909.1"/>
    <property type="molecule type" value="Genomic_DNA"/>
</dbReference>
<keyword evidence="1" id="KW-0479">Metal-binding</keyword>
<feature type="region of interest" description="Disordered" evidence="4">
    <location>
        <begin position="68"/>
        <end position="117"/>
    </location>
</feature>
<sequence length="330" mass="36878">MTSEPVLCYNKGCGKKFTFEENSETACIHHPGGPIFHDALKGWSCCKKRVSDFTEFLNIKGCTTGYHSNVKPPEPEKIEKPPANSKEPMYQLDVKPQHRQPNPTLSERPSDDEPLVELPKTVGASLKTQLDKLSLIDPENTEVVNGMQGSTNKIIKVGTSCNNKGCKATYDGEQSNEEPCIFHSGVPIFHEGMKYWTCCQRKTSDFEAFLNQEGCETGHHNWHKPKVTEEKQVRVDWHQTTSTVCISIFAKVALPEKTVIQANRVKCKVSIVYEGGTSVYEKTFILREAIDTDKSAVKLLGTKIEIDLKKAEAFSWPTLELPDPVITSSS</sequence>
<organism evidence="7 8">
    <name type="scientific">Lymnaea stagnalis</name>
    <name type="common">Great pond snail</name>
    <name type="synonym">Helix stagnalis</name>
    <dbReference type="NCBI Taxonomy" id="6523"/>
    <lineage>
        <taxon>Eukaryota</taxon>
        <taxon>Metazoa</taxon>
        <taxon>Spiralia</taxon>
        <taxon>Lophotrochozoa</taxon>
        <taxon>Mollusca</taxon>
        <taxon>Gastropoda</taxon>
        <taxon>Heterobranchia</taxon>
        <taxon>Euthyneura</taxon>
        <taxon>Panpulmonata</taxon>
        <taxon>Hygrophila</taxon>
        <taxon>Lymnaeoidea</taxon>
        <taxon>Lymnaeidae</taxon>
        <taxon>Lymnaea</taxon>
    </lineage>
</organism>
<dbReference type="PANTHER" id="PTHR46983">
    <property type="entry name" value="CYSTEINE AND HISTIDINE-RICH DOMAIN-CONTAINING PROTEIN 1"/>
    <property type="match status" value="1"/>
</dbReference>
<evidence type="ECO:0000256" key="4">
    <source>
        <dbReference type="SAM" id="MobiDB-lite"/>
    </source>
</evidence>
<evidence type="ECO:0008006" key="9">
    <source>
        <dbReference type="Google" id="ProtNLM"/>
    </source>
</evidence>
<feature type="domain" description="CHORD" evidence="6">
    <location>
        <begin position="8"/>
        <end position="67"/>
    </location>
</feature>
<dbReference type="Gene3D" id="2.60.40.790">
    <property type="match status" value="1"/>
</dbReference>
<keyword evidence="2" id="KW-0677">Repeat</keyword>
<dbReference type="GO" id="GO:0046872">
    <property type="term" value="F:metal ion binding"/>
    <property type="evidence" value="ECO:0007669"/>
    <property type="project" value="UniProtKB-KW"/>
</dbReference>
<dbReference type="PROSITE" id="PS51401">
    <property type="entry name" value="CHORD"/>
    <property type="match status" value="2"/>
</dbReference>
<evidence type="ECO:0000256" key="2">
    <source>
        <dbReference type="ARBA" id="ARBA00022737"/>
    </source>
</evidence>
<evidence type="ECO:0000313" key="8">
    <source>
        <dbReference type="Proteomes" id="UP001497497"/>
    </source>
</evidence>
<proteinExistence type="predicted"/>
<keyword evidence="8" id="KW-1185">Reference proteome</keyword>
<dbReference type="Proteomes" id="UP001497497">
    <property type="component" value="Unassembled WGS sequence"/>
</dbReference>
<comment type="caution">
    <text evidence="7">The sequence shown here is derived from an EMBL/GenBank/DDBJ whole genome shotgun (WGS) entry which is preliminary data.</text>
</comment>
<dbReference type="PANTHER" id="PTHR46983:SF3">
    <property type="entry name" value="CHPADIPLOID STATE MAINTENANCE PROTEIN CHPA"/>
    <property type="match status" value="1"/>
</dbReference>
<dbReference type="AlphaFoldDB" id="A0AAV2H8U3"/>
<dbReference type="InterPro" id="IPR007051">
    <property type="entry name" value="CHORD_dom"/>
</dbReference>
<gene>
    <name evidence="7" type="ORF">GSLYS_00003079001</name>
</gene>
<accession>A0AAV2H8U3</accession>
<evidence type="ECO:0000259" key="5">
    <source>
        <dbReference type="PROSITE" id="PS51203"/>
    </source>
</evidence>
<dbReference type="InterPro" id="IPR007052">
    <property type="entry name" value="CS_dom"/>
</dbReference>
<feature type="domain" description="CHORD" evidence="6">
    <location>
        <begin position="161"/>
        <end position="220"/>
    </location>
</feature>
<dbReference type="PROSITE" id="PS51203">
    <property type="entry name" value="CS"/>
    <property type="match status" value="1"/>
</dbReference>
<protein>
    <recommendedName>
        <fullName evidence="9">Cysteine and histidine-rich domain-containing protein 1</fullName>
    </recommendedName>
</protein>
<evidence type="ECO:0000259" key="6">
    <source>
        <dbReference type="PROSITE" id="PS51401"/>
    </source>
</evidence>
<reference evidence="7 8" key="1">
    <citation type="submission" date="2024-04" db="EMBL/GenBank/DDBJ databases">
        <authorList>
            <consortium name="Genoscope - CEA"/>
            <person name="William W."/>
        </authorList>
    </citation>
    <scope>NUCLEOTIDE SEQUENCE [LARGE SCALE GENOMIC DNA]</scope>
</reference>
<dbReference type="Gene3D" id="4.10.1130.20">
    <property type="match status" value="2"/>
</dbReference>
<feature type="domain" description="CS" evidence="5">
    <location>
        <begin position="230"/>
        <end position="320"/>
    </location>
</feature>
<keyword evidence="3" id="KW-0862">Zinc</keyword>
<dbReference type="SUPFAM" id="SSF49764">
    <property type="entry name" value="HSP20-like chaperones"/>
    <property type="match status" value="1"/>
</dbReference>
<dbReference type="InterPro" id="IPR039790">
    <property type="entry name" value="CHRD1"/>
</dbReference>
<evidence type="ECO:0000313" key="7">
    <source>
        <dbReference type="EMBL" id="CAL1528909.1"/>
    </source>
</evidence>